<reference evidence="1" key="2">
    <citation type="submission" date="2023-06" db="EMBL/GenBank/DDBJ databases">
        <authorList>
            <person name="Ma L."/>
            <person name="Liu K.-W."/>
            <person name="Li Z."/>
            <person name="Hsiao Y.-Y."/>
            <person name="Qi Y."/>
            <person name="Fu T."/>
            <person name="Tang G."/>
            <person name="Zhang D."/>
            <person name="Sun W.-H."/>
            <person name="Liu D.-K."/>
            <person name="Li Y."/>
            <person name="Chen G.-Z."/>
            <person name="Liu X.-D."/>
            <person name="Liao X.-Y."/>
            <person name="Jiang Y.-T."/>
            <person name="Yu X."/>
            <person name="Hao Y."/>
            <person name="Huang J."/>
            <person name="Zhao X.-W."/>
            <person name="Ke S."/>
            <person name="Chen Y.-Y."/>
            <person name="Wu W.-L."/>
            <person name="Hsu J.-L."/>
            <person name="Lin Y.-F."/>
            <person name="Huang M.-D."/>
            <person name="Li C.-Y."/>
            <person name="Huang L."/>
            <person name="Wang Z.-W."/>
            <person name="Zhao X."/>
            <person name="Zhong W.-Y."/>
            <person name="Peng D.-H."/>
            <person name="Ahmad S."/>
            <person name="Lan S."/>
            <person name="Zhang J.-S."/>
            <person name="Tsai W.-C."/>
            <person name="Van De Peer Y."/>
            <person name="Liu Z.-J."/>
        </authorList>
    </citation>
    <scope>NUCLEOTIDE SEQUENCE</scope>
    <source>
        <strain evidence="1">SCP</strain>
        <tissue evidence="1">Leaves</tissue>
    </source>
</reference>
<sequence length="62" mass="6773">MYGYDNSKQVAYGMVSFKLMVGSGSSTMTCQIIEVESPHSMILGRPWLDSVGAISSTRHQCV</sequence>
<organism evidence="1 2">
    <name type="scientific">Acorus gramineus</name>
    <name type="common">Dwarf sweet flag</name>
    <dbReference type="NCBI Taxonomy" id="55184"/>
    <lineage>
        <taxon>Eukaryota</taxon>
        <taxon>Viridiplantae</taxon>
        <taxon>Streptophyta</taxon>
        <taxon>Embryophyta</taxon>
        <taxon>Tracheophyta</taxon>
        <taxon>Spermatophyta</taxon>
        <taxon>Magnoliopsida</taxon>
        <taxon>Liliopsida</taxon>
        <taxon>Acoraceae</taxon>
        <taxon>Acorus</taxon>
    </lineage>
</organism>
<comment type="caution">
    <text evidence="1">The sequence shown here is derived from an EMBL/GenBank/DDBJ whole genome shotgun (WGS) entry which is preliminary data.</text>
</comment>
<gene>
    <name evidence="1" type="ORF">QJS04_geneDACA022591</name>
</gene>
<dbReference type="Proteomes" id="UP001179952">
    <property type="component" value="Unassembled WGS sequence"/>
</dbReference>
<keyword evidence="2" id="KW-1185">Reference proteome</keyword>
<dbReference type="EMBL" id="JAUJYN010000055">
    <property type="protein sequence ID" value="KAK1257202.1"/>
    <property type="molecule type" value="Genomic_DNA"/>
</dbReference>
<accession>A0AAV8ZY43</accession>
<protein>
    <submittedName>
        <fullName evidence="1">Uncharacterized protein</fullName>
    </submittedName>
</protein>
<evidence type="ECO:0000313" key="2">
    <source>
        <dbReference type="Proteomes" id="UP001179952"/>
    </source>
</evidence>
<name>A0AAV8ZY43_ACOGR</name>
<proteinExistence type="predicted"/>
<evidence type="ECO:0000313" key="1">
    <source>
        <dbReference type="EMBL" id="KAK1257202.1"/>
    </source>
</evidence>
<reference evidence="1" key="1">
    <citation type="journal article" date="2023" name="Nat. Commun.">
        <title>Diploid and tetraploid genomes of Acorus and the evolution of monocots.</title>
        <authorList>
            <person name="Ma L."/>
            <person name="Liu K.W."/>
            <person name="Li Z."/>
            <person name="Hsiao Y.Y."/>
            <person name="Qi Y."/>
            <person name="Fu T."/>
            <person name="Tang G.D."/>
            <person name="Zhang D."/>
            <person name="Sun W.H."/>
            <person name="Liu D.K."/>
            <person name="Li Y."/>
            <person name="Chen G.Z."/>
            <person name="Liu X.D."/>
            <person name="Liao X.Y."/>
            <person name="Jiang Y.T."/>
            <person name="Yu X."/>
            <person name="Hao Y."/>
            <person name="Huang J."/>
            <person name="Zhao X.W."/>
            <person name="Ke S."/>
            <person name="Chen Y.Y."/>
            <person name="Wu W.L."/>
            <person name="Hsu J.L."/>
            <person name="Lin Y.F."/>
            <person name="Huang M.D."/>
            <person name="Li C.Y."/>
            <person name="Huang L."/>
            <person name="Wang Z.W."/>
            <person name="Zhao X."/>
            <person name="Zhong W.Y."/>
            <person name="Peng D.H."/>
            <person name="Ahmad S."/>
            <person name="Lan S."/>
            <person name="Zhang J.S."/>
            <person name="Tsai W.C."/>
            <person name="Van de Peer Y."/>
            <person name="Liu Z.J."/>
        </authorList>
    </citation>
    <scope>NUCLEOTIDE SEQUENCE</scope>
    <source>
        <strain evidence="1">SCP</strain>
    </source>
</reference>
<dbReference type="AlphaFoldDB" id="A0AAV8ZY43"/>